<evidence type="ECO:0000256" key="11">
    <source>
        <dbReference type="ARBA" id="ARBA00023125"/>
    </source>
</evidence>
<dbReference type="FunFam" id="3.40.50.300:FF:000156">
    <property type="entry name" value="ATP-dependent DNA helicase recQ"/>
    <property type="match status" value="1"/>
</dbReference>
<evidence type="ECO:0000256" key="9">
    <source>
        <dbReference type="ARBA" id="ARBA00022833"/>
    </source>
</evidence>
<evidence type="ECO:0000256" key="15">
    <source>
        <dbReference type="ARBA" id="ARBA00034617"/>
    </source>
</evidence>
<dbReference type="eggNOG" id="COG0514">
    <property type="taxonomic scope" value="Bacteria"/>
</dbReference>
<dbReference type="RefSeq" id="WP_020876498.1">
    <property type="nucleotide sequence ID" value="NZ_ATHJ01000076.1"/>
</dbReference>
<dbReference type="SUPFAM" id="SSF52540">
    <property type="entry name" value="P-loop containing nucleoside triphosphate hydrolases"/>
    <property type="match status" value="2"/>
</dbReference>
<dbReference type="Pfam" id="PF09382">
    <property type="entry name" value="RQC"/>
    <property type="match status" value="1"/>
</dbReference>
<dbReference type="GO" id="GO:0006281">
    <property type="term" value="P:DNA repair"/>
    <property type="evidence" value="ECO:0007669"/>
    <property type="project" value="UniProtKB-KW"/>
</dbReference>
<feature type="domain" description="Helicase ATP-binding" evidence="18">
    <location>
        <begin position="35"/>
        <end position="203"/>
    </location>
</feature>
<dbReference type="GO" id="GO:0016787">
    <property type="term" value="F:hydrolase activity"/>
    <property type="evidence" value="ECO:0007669"/>
    <property type="project" value="UniProtKB-KW"/>
</dbReference>
<dbReference type="InterPro" id="IPR018982">
    <property type="entry name" value="RQC_domain"/>
</dbReference>
<evidence type="ECO:0000256" key="5">
    <source>
        <dbReference type="ARBA" id="ARBA00022741"/>
    </source>
</evidence>
<feature type="domain" description="Helicase C-terminal" evidence="19">
    <location>
        <begin position="224"/>
        <end position="374"/>
    </location>
</feature>
<dbReference type="FunFam" id="1.10.150.80:FF:000002">
    <property type="entry name" value="ATP-dependent DNA helicase RecQ"/>
    <property type="match status" value="1"/>
</dbReference>
<evidence type="ECO:0000256" key="2">
    <source>
        <dbReference type="ARBA" id="ARBA00001947"/>
    </source>
</evidence>
<dbReference type="PATRIC" id="fig|1121405.3.peg.1597"/>
<dbReference type="NCBIfam" id="TIGR01389">
    <property type="entry name" value="recQ"/>
    <property type="match status" value="1"/>
</dbReference>
<evidence type="ECO:0000256" key="1">
    <source>
        <dbReference type="ARBA" id="ARBA00001946"/>
    </source>
</evidence>
<reference evidence="20 21" key="1">
    <citation type="journal article" date="2013" name="Genome Announc.">
        <title>Draft genome sequences for three mercury-methylating, sulfate-reducing bacteria.</title>
        <authorList>
            <person name="Brown S.D."/>
            <person name="Hurt R.A.Jr."/>
            <person name="Gilmour C.C."/>
            <person name="Elias D.A."/>
        </authorList>
    </citation>
    <scope>NUCLEOTIDE SEQUENCE [LARGE SCALE GENOMIC DNA]</scope>
    <source>
        <strain evidence="20 21">DSM 2059</strain>
    </source>
</reference>
<dbReference type="GO" id="GO:0043590">
    <property type="term" value="C:bacterial nucleoid"/>
    <property type="evidence" value="ECO:0007669"/>
    <property type="project" value="TreeGrafter"/>
</dbReference>
<dbReference type="PROSITE" id="PS51194">
    <property type="entry name" value="HELICASE_CTER"/>
    <property type="match status" value="1"/>
</dbReference>
<proteinExistence type="inferred from homology"/>
<keyword evidence="14" id="KW-0413">Isomerase</keyword>
<dbReference type="SMART" id="SM00956">
    <property type="entry name" value="RQC"/>
    <property type="match status" value="1"/>
</dbReference>
<dbReference type="EMBL" id="ATHJ01000076">
    <property type="protein sequence ID" value="EPR41286.1"/>
    <property type="molecule type" value="Genomic_DNA"/>
</dbReference>
<dbReference type="Gene3D" id="1.10.10.10">
    <property type="entry name" value="Winged helix-like DNA-binding domain superfamily/Winged helix DNA-binding domain"/>
    <property type="match status" value="1"/>
</dbReference>
<evidence type="ECO:0000256" key="13">
    <source>
        <dbReference type="ARBA" id="ARBA00023204"/>
    </source>
</evidence>
<keyword evidence="7" id="KW-0378">Hydrolase</keyword>
<keyword evidence="10" id="KW-0067">ATP-binding</keyword>
<dbReference type="GO" id="GO:0043138">
    <property type="term" value="F:3'-5' DNA helicase activity"/>
    <property type="evidence" value="ECO:0007669"/>
    <property type="project" value="UniProtKB-EC"/>
</dbReference>
<evidence type="ECO:0000313" key="20">
    <source>
        <dbReference type="EMBL" id="EPR41286.1"/>
    </source>
</evidence>
<dbReference type="PROSITE" id="PS50967">
    <property type="entry name" value="HRDC"/>
    <property type="match status" value="1"/>
</dbReference>
<evidence type="ECO:0000256" key="8">
    <source>
        <dbReference type="ARBA" id="ARBA00022806"/>
    </source>
</evidence>
<sequence>MDHESGIRFPNSSPEKILRTRFGYSAFREHQEAIIRHIIRGEDAFVLMPTGSGKSLCYQIPAMIRPGVGVVVSPLIALMQDQTDALRQNGIQAAFINSTLSRDQIRNVEAEAISGRIDLLYVAPERLTTPAFLSFLSRVPISLFAIDEAHCISQWGHDFRPEYLKLSLLSDQFPGVPRIALTATADPVTRKEIIAKLNLEKARNFISSFDRPNILYRTEPRQSGLRQLVAFLKSKHEGNSGIIYCLSRRQAESTAAKLRDMGFTALPYHAGMDDGTRLSNQRRFLREDGVVVAATVAFGMGIDKPDVRFVIHLGMPRTLEAYYQETGRAGRDGEPADALLLYGLSDVTAIRRMISESSGSEQFKRILFRKGEAVLSYAETVQCRRQMLLAYFGETLKSPCGNCDVCLGNVETWDGTLAARKALSCVYRTGQRFGAEHLVNVLLGRDTEKVQRFGHNRVSTFGIGTALSRNEWKSVFRQLAAAGYLSTDPEGGGFFLAPESRAVLVGEAHIRFRKDVASIQERPETPKRKAGPPAFKDPGDITLWESLRTLRLDTARAAGVPPYVVFHDATLREMIQLQPTSTEELRTIFGVGEAKLERYGEPFLATIRAHVAIHGRSIRESAPETGGRRPDKPLPDALSATVAETLTLFDQGCSPEEIARKRKLTPMTIFGHLAALIEAGRLSTDEVVPLPLKEQQNIESVIRSLPEDQAHLLKPVYEKFDGKHSYDLLKCIRAGLLAGRHQSDD</sequence>
<name>S7TW89_DESML</name>
<keyword evidence="13" id="KW-0234">DNA repair</keyword>
<dbReference type="NCBIfam" id="TIGR00614">
    <property type="entry name" value="recQ_fam"/>
    <property type="match status" value="1"/>
</dbReference>
<evidence type="ECO:0000256" key="12">
    <source>
        <dbReference type="ARBA" id="ARBA00023172"/>
    </source>
</evidence>
<evidence type="ECO:0000256" key="3">
    <source>
        <dbReference type="ARBA" id="ARBA00005446"/>
    </source>
</evidence>
<dbReference type="AlphaFoldDB" id="S7TW89"/>
<evidence type="ECO:0000259" key="19">
    <source>
        <dbReference type="PROSITE" id="PS51194"/>
    </source>
</evidence>
<evidence type="ECO:0000256" key="7">
    <source>
        <dbReference type="ARBA" id="ARBA00022801"/>
    </source>
</evidence>
<evidence type="ECO:0000259" key="17">
    <source>
        <dbReference type="PROSITE" id="PS50967"/>
    </source>
</evidence>
<dbReference type="InterPro" id="IPR001650">
    <property type="entry name" value="Helicase_C-like"/>
</dbReference>
<keyword evidence="9" id="KW-0862">Zinc</keyword>
<dbReference type="GO" id="GO:0009432">
    <property type="term" value="P:SOS response"/>
    <property type="evidence" value="ECO:0007669"/>
    <property type="project" value="UniProtKB-UniRule"/>
</dbReference>
<evidence type="ECO:0000256" key="14">
    <source>
        <dbReference type="ARBA" id="ARBA00023235"/>
    </source>
</evidence>
<dbReference type="InterPro" id="IPR004589">
    <property type="entry name" value="DNA_helicase_ATP-dep_RecQ"/>
</dbReference>
<dbReference type="InterPro" id="IPR036388">
    <property type="entry name" value="WH-like_DNA-bd_sf"/>
</dbReference>
<evidence type="ECO:0000256" key="4">
    <source>
        <dbReference type="ARBA" id="ARBA00022723"/>
    </source>
</evidence>
<keyword evidence="11" id="KW-0238">DNA-binding</keyword>
<dbReference type="Pfam" id="PF00570">
    <property type="entry name" value="HRDC"/>
    <property type="match status" value="1"/>
</dbReference>
<dbReference type="GO" id="GO:0005737">
    <property type="term" value="C:cytoplasm"/>
    <property type="evidence" value="ECO:0007669"/>
    <property type="project" value="TreeGrafter"/>
</dbReference>
<dbReference type="GO" id="GO:0003677">
    <property type="term" value="F:DNA binding"/>
    <property type="evidence" value="ECO:0007669"/>
    <property type="project" value="UniProtKB-KW"/>
</dbReference>
<dbReference type="EC" id="5.6.2.4" evidence="16"/>
<dbReference type="GO" id="GO:0005524">
    <property type="term" value="F:ATP binding"/>
    <property type="evidence" value="ECO:0007669"/>
    <property type="project" value="UniProtKB-KW"/>
</dbReference>
<dbReference type="CDD" id="cd18794">
    <property type="entry name" value="SF2_C_RecQ"/>
    <property type="match status" value="1"/>
</dbReference>
<evidence type="ECO:0000259" key="18">
    <source>
        <dbReference type="PROSITE" id="PS51192"/>
    </source>
</evidence>
<dbReference type="FunFam" id="3.40.50.300:FF:000296">
    <property type="entry name" value="ATP-dependent DNA helicase RecQ"/>
    <property type="match status" value="1"/>
</dbReference>
<dbReference type="OrthoDB" id="9760034at2"/>
<dbReference type="GO" id="GO:0009378">
    <property type="term" value="F:four-way junction helicase activity"/>
    <property type="evidence" value="ECO:0007669"/>
    <property type="project" value="TreeGrafter"/>
</dbReference>
<comment type="cofactor">
    <cofactor evidence="1">
        <name>Mg(2+)</name>
        <dbReference type="ChEBI" id="CHEBI:18420"/>
    </cofactor>
</comment>
<dbReference type="GO" id="GO:0006260">
    <property type="term" value="P:DNA replication"/>
    <property type="evidence" value="ECO:0007669"/>
    <property type="project" value="InterPro"/>
</dbReference>
<comment type="catalytic activity">
    <reaction evidence="15">
        <text>Couples ATP hydrolysis with the unwinding of duplex DNA by translocating in the 3'-5' direction.</text>
        <dbReference type="EC" id="5.6.2.4"/>
    </reaction>
</comment>
<dbReference type="STRING" id="897.B2D07_06760"/>
<dbReference type="Gene3D" id="1.10.150.80">
    <property type="entry name" value="HRDC domain"/>
    <property type="match status" value="1"/>
</dbReference>
<dbReference type="InterPro" id="IPR011545">
    <property type="entry name" value="DEAD/DEAH_box_helicase_dom"/>
</dbReference>
<gene>
    <name evidence="20" type="ORF">dsmv_2067</name>
</gene>
<protein>
    <recommendedName>
        <fullName evidence="16">DNA helicase RecQ</fullName>
        <ecNumber evidence="16">5.6.2.4</ecNumber>
    </recommendedName>
</protein>
<keyword evidence="21" id="KW-1185">Reference proteome</keyword>
<dbReference type="Gene3D" id="3.40.50.300">
    <property type="entry name" value="P-loop containing nucleotide triphosphate hydrolases"/>
    <property type="match status" value="2"/>
</dbReference>
<dbReference type="PROSITE" id="PS51192">
    <property type="entry name" value="HELICASE_ATP_BIND_1"/>
    <property type="match status" value="1"/>
</dbReference>
<dbReference type="SMART" id="SM00487">
    <property type="entry name" value="DEXDc"/>
    <property type="match status" value="1"/>
</dbReference>
<dbReference type="Pfam" id="PF14493">
    <property type="entry name" value="HTH_40"/>
    <property type="match status" value="1"/>
</dbReference>
<evidence type="ECO:0000313" key="21">
    <source>
        <dbReference type="Proteomes" id="UP000014977"/>
    </source>
</evidence>
<dbReference type="InterPro" id="IPR010997">
    <property type="entry name" value="HRDC-like_sf"/>
</dbReference>
<keyword evidence="6" id="KW-0227">DNA damage</keyword>
<organism evidence="20 21">
    <name type="scientific">Desulfococcus multivorans DSM 2059</name>
    <dbReference type="NCBI Taxonomy" id="1121405"/>
    <lineage>
        <taxon>Bacteria</taxon>
        <taxon>Pseudomonadati</taxon>
        <taxon>Thermodesulfobacteriota</taxon>
        <taxon>Desulfobacteria</taxon>
        <taxon>Desulfobacterales</taxon>
        <taxon>Desulfococcaceae</taxon>
        <taxon>Desulfococcus</taxon>
    </lineage>
</organism>
<accession>S7TW89</accession>
<dbReference type="InterPro" id="IPR044876">
    <property type="entry name" value="HRDC_dom_sf"/>
</dbReference>
<dbReference type="SUPFAM" id="SSF47819">
    <property type="entry name" value="HRDC-like"/>
    <property type="match status" value="1"/>
</dbReference>
<dbReference type="GO" id="GO:0046872">
    <property type="term" value="F:metal ion binding"/>
    <property type="evidence" value="ECO:0007669"/>
    <property type="project" value="UniProtKB-KW"/>
</dbReference>
<dbReference type="GO" id="GO:0030894">
    <property type="term" value="C:replisome"/>
    <property type="evidence" value="ECO:0007669"/>
    <property type="project" value="TreeGrafter"/>
</dbReference>
<comment type="cofactor">
    <cofactor evidence="2">
        <name>Zn(2+)</name>
        <dbReference type="ChEBI" id="CHEBI:29105"/>
    </cofactor>
</comment>
<dbReference type="Pfam" id="PF00270">
    <property type="entry name" value="DEAD"/>
    <property type="match status" value="1"/>
</dbReference>
<comment type="caution">
    <text evidence="20">The sequence shown here is derived from an EMBL/GenBank/DDBJ whole genome shotgun (WGS) entry which is preliminary data.</text>
</comment>
<feature type="domain" description="HRDC" evidence="17">
    <location>
        <begin position="537"/>
        <end position="617"/>
    </location>
</feature>
<comment type="similarity">
    <text evidence="3">Belongs to the helicase family. RecQ subfamily.</text>
</comment>
<keyword evidence="12" id="KW-0233">DNA recombination</keyword>
<dbReference type="InterPro" id="IPR032284">
    <property type="entry name" value="RecQ_Zn-bd"/>
</dbReference>
<keyword evidence="5" id="KW-0547">Nucleotide-binding</keyword>
<dbReference type="Proteomes" id="UP000014977">
    <property type="component" value="Unassembled WGS sequence"/>
</dbReference>
<dbReference type="CDD" id="cd17920">
    <property type="entry name" value="DEXHc_RecQ"/>
    <property type="match status" value="1"/>
</dbReference>
<dbReference type="InterPro" id="IPR014001">
    <property type="entry name" value="Helicase_ATP-bd"/>
</dbReference>
<dbReference type="InterPro" id="IPR029491">
    <property type="entry name" value="Helicase_HTH"/>
</dbReference>
<evidence type="ECO:0000256" key="16">
    <source>
        <dbReference type="NCBIfam" id="TIGR01389"/>
    </source>
</evidence>
<dbReference type="SMART" id="SM00490">
    <property type="entry name" value="HELICc"/>
    <property type="match status" value="1"/>
</dbReference>
<evidence type="ECO:0000256" key="6">
    <source>
        <dbReference type="ARBA" id="ARBA00022763"/>
    </source>
</evidence>
<dbReference type="InterPro" id="IPR027417">
    <property type="entry name" value="P-loop_NTPase"/>
</dbReference>
<keyword evidence="4" id="KW-0479">Metal-binding</keyword>
<dbReference type="Pfam" id="PF16124">
    <property type="entry name" value="RecQ_Zn_bind"/>
    <property type="match status" value="1"/>
</dbReference>
<dbReference type="PANTHER" id="PTHR13710">
    <property type="entry name" value="DNA HELICASE RECQ FAMILY MEMBER"/>
    <property type="match status" value="1"/>
</dbReference>
<dbReference type="InterPro" id="IPR006293">
    <property type="entry name" value="DNA_helicase_ATP-dep_RecQ_bac"/>
</dbReference>
<dbReference type="PANTHER" id="PTHR13710:SF105">
    <property type="entry name" value="ATP-DEPENDENT DNA HELICASE Q1"/>
    <property type="match status" value="1"/>
</dbReference>
<dbReference type="GO" id="GO:0006310">
    <property type="term" value="P:DNA recombination"/>
    <property type="evidence" value="ECO:0007669"/>
    <property type="project" value="UniProtKB-UniRule"/>
</dbReference>
<dbReference type="Pfam" id="PF00271">
    <property type="entry name" value="Helicase_C"/>
    <property type="match status" value="1"/>
</dbReference>
<dbReference type="SMART" id="SM00341">
    <property type="entry name" value="HRDC"/>
    <property type="match status" value="1"/>
</dbReference>
<evidence type="ECO:0000256" key="10">
    <source>
        <dbReference type="ARBA" id="ARBA00022840"/>
    </source>
</evidence>
<dbReference type="InterPro" id="IPR002121">
    <property type="entry name" value="HRDC_dom"/>
</dbReference>
<keyword evidence="8 20" id="KW-0347">Helicase</keyword>